<dbReference type="Proteomes" id="UP001549104">
    <property type="component" value="Unassembled WGS sequence"/>
</dbReference>
<organism evidence="1 2">
    <name type="scientific">Sporosarcina psychrophila</name>
    <name type="common">Bacillus psychrophilus</name>
    <dbReference type="NCBI Taxonomy" id="1476"/>
    <lineage>
        <taxon>Bacteria</taxon>
        <taxon>Bacillati</taxon>
        <taxon>Bacillota</taxon>
        <taxon>Bacilli</taxon>
        <taxon>Bacillales</taxon>
        <taxon>Caryophanaceae</taxon>
        <taxon>Sporosarcina</taxon>
    </lineage>
</organism>
<dbReference type="GO" id="GO:0003677">
    <property type="term" value="F:DNA binding"/>
    <property type="evidence" value="ECO:0007669"/>
    <property type="project" value="UniProtKB-KW"/>
</dbReference>
<sequence>MSYRSKSKIAAELGVTRRTVIRACNALESLGVIKQYELKRHNGDKRRSSNAIVFVPIKPAVQPNVTTECHDKETPNNAKESSNTYVTDVPIKIAIEDVVKEDVNPKASPAINPNDKANLEASLPDGWFKQSRAYASDANDLYRITGELFKAKHATDLRVEDHVEEFGEVLRRSWVSLKGGRINRTKWYAYLFAAFKRTAHEIERRERFAPMQRDIEALFNV</sequence>
<name>A0ABV2KBJ6_SPOPS</name>
<keyword evidence="2" id="KW-1185">Reference proteome</keyword>
<proteinExistence type="predicted"/>
<comment type="caution">
    <text evidence="1">The sequence shown here is derived from an EMBL/GenBank/DDBJ whole genome shotgun (WGS) entry which is preliminary data.</text>
</comment>
<protein>
    <submittedName>
        <fullName evidence="1">DNA-binding Lrp family transcriptional regulator</fullName>
    </submittedName>
</protein>
<evidence type="ECO:0000313" key="2">
    <source>
        <dbReference type="Proteomes" id="UP001549104"/>
    </source>
</evidence>
<dbReference type="Gene3D" id="1.10.10.10">
    <property type="entry name" value="Winged helix-like DNA-binding domain superfamily/Winged helix DNA-binding domain"/>
    <property type="match status" value="1"/>
</dbReference>
<dbReference type="EMBL" id="JBEPME010000005">
    <property type="protein sequence ID" value="MET3658456.1"/>
    <property type="molecule type" value="Genomic_DNA"/>
</dbReference>
<reference evidence="1 2" key="1">
    <citation type="submission" date="2024-06" db="EMBL/GenBank/DDBJ databases">
        <title>Sorghum-associated microbial communities from plants grown in Nebraska, USA.</title>
        <authorList>
            <person name="Schachtman D."/>
        </authorList>
    </citation>
    <scope>NUCLEOTIDE SEQUENCE [LARGE SCALE GENOMIC DNA]</scope>
    <source>
        <strain evidence="1 2">1288</strain>
    </source>
</reference>
<keyword evidence="1" id="KW-0238">DNA-binding</keyword>
<evidence type="ECO:0000313" key="1">
    <source>
        <dbReference type="EMBL" id="MET3658456.1"/>
    </source>
</evidence>
<dbReference type="InterPro" id="IPR036388">
    <property type="entry name" value="WH-like_DNA-bd_sf"/>
</dbReference>
<accession>A0ABV2KBJ6</accession>
<gene>
    <name evidence="1" type="ORF">ABIC55_003573</name>
</gene>